<dbReference type="InterPro" id="IPR020802">
    <property type="entry name" value="TesA-like"/>
</dbReference>
<dbReference type="InterPro" id="IPR009081">
    <property type="entry name" value="PP-bd_ACP"/>
</dbReference>
<dbReference type="InterPro" id="IPR036736">
    <property type="entry name" value="ACP-like_sf"/>
</dbReference>
<dbReference type="InterPro" id="IPR025110">
    <property type="entry name" value="AMP-bd_C"/>
</dbReference>
<evidence type="ECO:0000256" key="1">
    <source>
        <dbReference type="ARBA" id="ARBA00001957"/>
    </source>
</evidence>
<dbReference type="Gene3D" id="3.30.559.10">
    <property type="entry name" value="Chloramphenicol acetyltransferase-like domain"/>
    <property type="match status" value="1"/>
</dbReference>
<dbReference type="InterPro" id="IPR006162">
    <property type="entry name" value="Ppantetheine_attach_site"/>
</dbReference>
<evidence type="ECO:0000313" key="6">
    <source>
        <dbReference type="Proteomes" id="UP000035366"/>
    </source>
</evidence>
<dbReference type="EMBL" id="CP011497">
    <property type="protein sequence ID" value="AKJ12990.1"/>
    <property type="molecule type" value="Genomic_DNA"/>
</dbReference>
<dbReference type="PROSITE" id="PS50075">
    <property type="entry name" value="CARRIER"/>
    <property type="match status" value="1"/>
</dbReference>
<dbReference type="InterPro" id="IPR001031">
    <property type="entry name" value="Thioesterase"/>
</dbReference>
<dbReference type="Pfam" id="PF00550">
    <property type="entry name" value="PP-binding"/>
    <property type="match status" value="1"/>
</dbReference>
<dbReference type="InterPro" id="IPR029058">
    <property type="entry name" value="AB_hydrolase_fold"/>
</dbReference>
<dbReference type="InterPro" id="IPR001242">
    <property type="entry name" value="Condensation_dom"/>
</dbReference>
<dbReference type="SMART" id="SM00824">
    <property type="entry name" value="PKS_TE"/>
    <property type="match status" value="1"/>
</dbReference>
<reference evidence="5 6" key="1">
    <citation type="journal article" date="2015" name="ISME J.">
        <title>Draft Genome Sequence of Streptomyces incarnatus NRRL8089, which Produces the Nucleoside Antibiotic Sinefungin.</title>
        <authorList>
            <person name="Oshima K."/>
            <person name="Hattori M."/>
            <person name="Shimizu H."/>
            <person name="Fukuda K."/>
            <person name="Nemoto M."/>
            <person name="Inagaki K."/>
            <person name="Tamura T."/>
        </authorList>
    </citation>
    <scope>NUCLEOTIDE SEQUENCE [LARGE SCALE GENOMIC DNA]</scope>
    <source>
        <strain evidence="5 6">NRRL 8089</strain>
    </source>
</reference>
<feature type="domain" description="Carrier" evidence="4">
    <location>
        <begin position="976"/>
        <end position="1051"/>
    </location>
</feature>
<dbReference type="Pfam" id="PF00668">
    <property type="entry name" value="Condensation"/>
    <property type="match status" value="1"/>
</dbReference>
<dbReference type="InterPro" id="IPR020806">
    <property type="entry name" value="PKS_PP-bd"/>
</dbReference>
<dbReference type="SMART" id="SM00823">
    <property type="entry name" value="PKS_PP"/>
    <property type="match status" value="1"/>
</dbReference>
<comment type="cofactor">
    <cofactor evidence="1">
        <name>pantetheine 4'-phosphate</name>
        <dbReference type="ChEBI" id="CHEBI:47942"/>
    </cofactor>
</comment>
<keyword evidence="2" id="KW-0596">Phosphopantetheine</keyword>
<dbReference type="Gene3D" id="3.30.559.30">
    <property type="entry name" value="Nonribosomal peptide synthetase, condensation domain"/>
    <property type="match status" value="1"/>
</dbReference>
<dbReference type="PROSITE" id="PS00455">
    <property type="entry name" value="AMP_BINDING"/>
    <property type="match status" value="1"/>
</dbReference>
<dbReference type="SUPFAM" id="SSF56801">
    <property type="entry name" value="Acetyl-CoA synthetase-like"/>
    <property type="match status" value="1"/>
</dbReference>
<dbReference type="Gene3D" id="3.30.300.30">
    <property type="match status" value="1"/>
</dbReference>
<evidence type="ECO:0000313" key="5">
    <source>
        <dbReference type="EMBL" id="AKJ12990.1"/>
    </source>
</evidence>
<dbReference type="RefSeq" id="WP_244189498.1">
    <property type="nucleotide sequence ID" value="NZ_CP011497.1"/>
</dbReference>
<dbReference type="SUPFAM" id="SSF52777">
    <property type="entry name" value="CoA-dependent acyltransferases"/>
    <property type="match status" value="2"/>
</dbReference>
<dbReference type="PANTHER" id="PTHR45527">
    <property type="entry name" value="NONRIBOSOMAL PEPTIDE SYNTHETASE"/>
    <property type="match status" value="1"/>
</dbReference>
<keyword evidence="3" id="KW-0597">Phosphoprotein</keyword>
<dbReference type="SUPFAM" id="SSF47336">
    <property type="entry name" value="ACP-like"/>
    <property type="match status" value="1"/>
</dbReference>
<dbReference type="InterPro" id="IPR000873">
    <property type="entry name" value="AMP-dep_synth/lig_dom"/>
</dbReference>
<dbReference type="InterPro" id="IPR045851">
    <property type="entry name" value="AMP-bd_C_sf"/>
</dbReference>
<protein>
    <recommendedName>
        <fullName evidence="4">Carrier domain-containing protein</fullName>
    </recommendedName>
</protein>
<sequence>MDGTRLPLSAAQHEIWLAEQMNPEGRQSRIGEYLEIRGSIDTDRFEAALRRTIAEAEPFRVRFGESEGVPWQTPDLADDWIFPVLDVSAENDPMAAAKAWMRTDLARRLPLSTGPLFSYALFRLGPEHFVWYQSAHHIVADGHSGALISLRVAELYSAAVMGRDPAPEAYGSLRTLLENERRYQQSDACAADQAHWAGRSAEQLRPTRLAGTPSGTPDRNLIETGRLAPAETTLLRTAARQARTHWSVLLIAATAAYLHKMTGERHVVLTLPVAARPDAELRTVPVMLSNALPLHVEVRPEESVLDLVRKVSREFRRLLRHQRHRGESLSRSFGLHPQESFLTAPQVNIMSFDYDVEFGGHRAHAYNLTQGLVDDLSVTAYDRSDGCGLRIDLVGNPELYRPEELAAHHRRLLALLRAFTEPNAQERAVGLIDLATEEERAELLAESRANHRKYRETTLPELFAAQVARTPAATAVLDCDGRAMTYRDLDLASNRLARLLIAEGAGPDRIVALAASRSADMVVALLAILKAGAGYLPVDPEYPAERIAFMLRDSAPALLLTTTQVLPGLPETGVRTLVVDGPETAEALRHRSGAAVDDRDRLGRLEPWHTAYVIYTSGTTGTPKGVVMPTSSLVNLLRWHDDDLPQVPGTRTAQFTALSFDVSVQEITSALLFGKTLVIPDDDVRRDPERLVEWLDEQQINELFAPHLVIEAVCEAAGAQDRELPALRVVAQGGEALVPSNAVRAFCRRVPDRRLHNHYGPSETHLVTSYTLAADPADWPASVPIGRPIPNVAGYVLDSGLRPTPPGVAGELYLAGSALAHGYLNRPALTAERFVADPFGEPGSRMYRTGDLVRRLPGGDLEYLGRTDHQVKIRGIRIEPGEVRNAVAGCPGVTQAEVVVRDDPSGAACLVAYVVAQGGEAPSPAAVHEYVAERLPRHMVPAAVVVLDTFPLTPNGKLDRRALPRPDFTAAAPTRAPRTAREKALARHFAEVLGVARVGVEDDFFQLGGHSMLAARLLARIRADFRVELSVRDLFEAPTVAALDNRMTAAAPDEGPLAPLLPLRRQGGRPPLFCFPPAAGISWSYQGLLRHLGPDQPVYGLQAHGLTHPDRMPGSVQEMASAYLEQIRAVQPTGPYHLLGWSFGGLVAHAAAAALQAAGERVALLAVLDSYPCPSGTGPAPEIDERAFVGLVFGGADPIPDGVPTRRLHEVFLHDLRLMTSFTPGRFQGDLLFFAAALSDPADPYDAGRTSPHAWRAHVDGEIHTHDVTVTHHRMTTPEALAQLGPVLADHLHRAALGRDSVRS</sequence>
<dbReference type="Proteomes" id="UP000035366">
    <property type="component" value="Chromosome"/>
</dbReference>
<dbReference type="PROSITE" id="PS00012">
    <property type="entry name" value="PHOSPHOPANTETHEINE"/>
    <property type="match status" value="1"/>
</dbReference>
<dbReference type="Pfam" id="PF00975">
    <property type="entry name" value="Thioesterase"/>
    <property type="match status" value="1"/>
</dbReference>
<organism evidence="5 6">
    <name type="scientific">Streptomyces incarnatus</name>
    <dbReference type="NCBI Taxonomy" id="665007"/>
    <lineage>
        <taxon>Bacteria</taxon>
        <taxon>Bacillati</taxon>
        <taxon>Actinomycetota</taxon>
        <taxon>Actinomycetes</taxon>
        <taxon>Kitasatosporales</taxon>
        <taxon>Streptomycetaceae</taxon>
        <taxon>Streptomyces</taxon>
    </lineage>
</organism>
<dbReference type="Pfam" id="PF00501">
    <property type="entry name" value="AMP-binding"/>
    <property type="match status" value="1"/>
</dbReference>
<dbReference type="InterPro" id="IPR010071">
    <property type="entry name" value="AA_adenyl_dom"/>
</dbReference>
<dbReference type="NCBIfam" id="TIGR01733">
    <property type="entry name" value="AA-adenyl-dom"/>
    <property type="match status" value="1"/>
</dbReference>
<gene>
    <name evidence="5" type="ORF">ABB07_24030</name>
</gene>
<accession>A0ABM5TPY3</accession>
<evidence type="ECO:0000259" key="4">
    <source>
        <dbReference type="PROSITE" id="PS50075"/>
    </source>
</evidence>
<dbReference type="InterPro" id="IPR023213">
    <property type="entry name" value="CAT-like_dom_sf"/>
</dbReference>
<dbReference type="Gene3D" id="3.40.50.980">
    <property type="match status" value="2"/>
</dbReference>
<dbReference type="PANTHER" id="PTHR45527:SF1">
    <property type="entry name" value="FATTY ACID SYNTHASE"/>
    <property type="match status" value="1"/>
</dbReference>
<dbReference type="InterPro" id="IPR020845">
    <property type="entry name" value="AMP-binding_CS"/>
</dbReference>
<dbReference type="SUPFAM" id="SSF53474">
    <property type="entry name" value="alpha/beta-Hydrolases"/>
    <property type="match status" value="1"/>
</dbReference>
<proteinExistence type="predicted"/>
<evidence type="ECO:0000256" key="3">
    <source>
        <dbReference type="ARBA" id="ARBA00022553"/>
    </source>
</evidence>
<dbReference type="Gene3D" id="2.30.38.10">
    <property type="entry name" value="Luciferase, Domain 3"/>
    <property type="match status" value="1"/>
</dbReference>
<dbReference type="CDD" id="cd17651">
    <property type="entry name" value="A_NRPS_VisG_like"/>
    <property type="match status" value="1"/>
</dbReference>
<dbReference type="Pfam" id="PF13193">
    <property type="entry name" value="AMP-binding_C"/>
    <property type="match status" value="1"/>
</dbReference>
<dbReference type="Gene3D" id="3.40.50.1820">
    <property type="entry name" value="alpha/beta hydrolase"/>
    <property type="match status" value="1"/>
</dbReference>
<name>A0ABM5TPY3_9ACTN</name>
<evidence type="ECO:0000256" key="2">
    <source>
        <dbReference type="ARBA" id="ARBA00022450"/>
    </source>
</evidence>
<keyword evidence="6" id="KW-1185">Reference proteome</keyword>